<dbReference type="GO" id="GO:0016491">
    <property type="term" value="F:oxidoreductase activity"/>
    <property type="evidence" value="ECO:0007669"/>
    <property type="project" value="UniProtKB-KW"/>
</dbReference>
<dbReference type="InterPro" id="IPR045024">
    <property type="entry name" value="NDH-2"/>
</dbReference>
<dbReference type="SUPFAM" id="SSF51905">
    <property type="entry name" value="FAD/NAD(P)-binding domain"/>
    <property type="match status" value="2"/>
</dbReference>
<evidence type="ECO:0000259" key="9">
    <source>
        <dbReference type="Pfam" id="PF07992"/>
    </source>
</evidence>
<comment type="caution">
    <text evidence="10">The sequence shown here is derived from an EMBL/GenBank/DDBJ whole genome shotgun (WGS) entry which is preliminary data.</text>
</comment>
<keyword evidence="5 10" id="KW-0560">Oxidoreductase</keyword>
<comment type="similarity">
    <text evidence="1">Belongs to the NADH dehydrogenase family.</text>
</comment>
<gene>
    <name evidence="10" type="ORF">ACFSBK_04670</name>
</gene>
<keyword evidence="4" id="KW-0274">FAD</keyword>
<dbReference type="PANTHER" id="PTHR43706">
    <property type="entry name" value="NADH DEHYDROGENASE"/>
    <property type="match status" value="1"/>
</dbReference>
<dbReference type="EMBL" id="JBHUFF010000008">
    <property type="protein sequence ID" value="MFD1799155.1"/>
    <property type="molecule type" value="Genomic_DNA"/>
</dbReference>
<evidence type="ECO:0000313" key="11">
    <source>
        <dbReference type="Proteomes" id="UP001597285"/>
    </source>
</evidence>
<dbReference type="Pfam" id="PF07992">
    <property type="entry name" value="Pyr_redox_2"/>
    <property type="match status" value="1"/>
</dbReference>
<evidence type="ECO:0000256" key="8">
    <source>
        <dbReference type="SAM" id="Phobius"/>
    </source>
</evidence>
<organism evidence="10 11">
    <name type="scientific">Carnobacterium antarcticum</name>
    <dbReference type="NCBI Taxonomy" id="2126436"/>
    <lineage>
        <taxon>Bacteria</taxon>
        <taxon>Bacillati</taxon>
        <taxon>Bacillota</taxon>
        <taxon>Bacilli</taxon>
        <taxon>Lactobacillales</taxon>
        <taxon>Carnobacteriaceae</taxon>
        <taxon>Carnobacterium</taxon>
    </lineage>
</organism>
<keyword evidence="8" id="KW-0472">Membrane</keyword>
<name>A0ABW4NM02_9LACT</name>
<dbReference type="Proteomes" id="UP001597285">
    <property type="component" value="Unassembled WGS sequence"/>
</dbReference>
<feature type="transmembrane region" description="Helical" evidence="8">
    <location>
        <begin position="368"/>
        <end position="388"/>
    </location>
</feature>
<dbReference type="RefSeq" id="WP_058919527.1">
    <property type="nucleotide sequence ID" value="NZ_JBHSQC010000015.1"/>
</dbReference>
<evidence type="ECO:0000256" key="3">
    <source>
        <dbReference type="ARBA" id="ARBA00022630"/>
    </source>
</evidence>
<evidence type="ECO:0000256" key="4">
    <source>
        <dbReference type="ARBA" id="ARBA00022827"/>
    </source>
</evidence>
<comment type="catalytic activity">
    <reaction evidence="7">
        <text>a quinone + NADH + H(+) = a quinol + NAD(+)</text>
        <dbReference type="Rhea" id="RHEA:46160"/>
        <dbReference type="ChEBI" id="CHEBI:15378"/>
        <dbReference type="ChEBI" id="CHEBI:24646"/>
        <dbReference type="ChEBI" id="CHEBI:57540"/>
        <dbReference type="ChEBI" id="CHEBI:57945"/>
        <dbReference type="ChEBI" id="CHEBI:132124"/>
        <dbReference type="EC" id="1.6.5.9"/>
    </reaction>
</comment>
<dbReference type="Gene3D" id="3.50.50.100">
    <property type="match status" value="1"/>
</dbReference>
<keyword evidence="3" id="KW-0285">Flavoprotein</keyword>
<keyword evidence="6" id="KW-0520">NAD</keyword>
<accession>A0ABW4NM02</accession>
<feature type="domain" description="FAD/NAD(P)-binding" evidence="9">
    <location>
        <begin position="5"/>
        <end position="325"/>
    </location>
</feature>
<keyword evidence="11" id="KW-1185">Reference proteome</keyword>
<dbReference type="InterPro" id="IPR023753">
    <property type="entry name" value="FAD/NAD-binding_dom"/>
</dbReference>
<evidence type="ECO:0000313" key="10">
    <source>
        <dbReference type="EMBL" id="MFD1799155.1"/>
    </source>
</evidence>
<dbReference type="PRINTS" id="PR00368">
    <property type="entry name" value="FADPNR"/>
</dbReference>
<dbReference type="PRINTS" id="PR00411">
    <property type="entry name" value="PNDRDTASEI"/>
</dbReference>
<evidence type="ECO:0000256" key="2">
    <source>
        <dbReference type="ARBA" id="ARBA00012637"/>
    </source>
</evidence>
<proteinExistence type="inferred from homology"/>
<evidence type="ECO:0000256" key="7">
    <source>
        <dbReference type="ARBA" id="ARBA00047599"/>
    </source>
</evidence>
<dbReference type="PANTHER" id="PTHR43706:SF47">
    <property type="entry name" value="EXTERNAL NADH-UBIQUINONE OXIDOREDUCTASE 1, MITOCHONDRIAL-RELATED"/>
    <property type="match status" value="1"/>
</dbReference>
<evidence type="ECO:0000256" key="6">
    <source>
        <dbReference type="ARBA" id="ARBA00023027"/>
    </source>
</evidence>
<sequence length="620" mass="69160">MSQKNIVVVGAGFAGIAATKKLAKRFKKNPEVTITLIDRNSYQTYMTELHEVAGGRVEPNAIQYDLQRLFCRLKNVRLVTDTVTEIDHNKKTVITENDVYAFDYLILGMGGEPNDFGTPGVKEHAFTLWSLEDAVKIRTHIEETVAKAALERDAAKRKAMLTFVVCGSGFTGIEMIGELLDWKKRLAKDNKIDASEITLTVVEAAPTILNMISRSDADKAERFMTKKGIQLLKSSPIIAVDAESITLKSGEKISTHTLIWTAGVKANTDTEAFDMVEGRAGRLVANEYMEAKGLENVYVIGDLVYYEEFKDTPTPQIVQAAEQTGHTAAENIIAAIENTEKQKYVGKYQGFMVSIGSKYGVAHLGDNIHLSGFLAVLMKHLVNLYYFFGIRSGYYAVQYIFHEFFHIKDQRNIFRGHLSRYGNVLWSVPLRVFYGSMWLFEGVKKVFGLFGTTSWFGNEVVLPFSWLQEATTGASEAADAGEAVAEVAKPVFSLSFAYGEEPMMVFSKAPAWFESLMKFMVPTPEVALIFQKVMTLLEIAIGLAIIAGLFVWLLSALTIGLVASFALSGMFYWVNIWFVFVAIALMNGSGRAFGLDYYVIPWVQKAAGKWWYGTPRSLYK</sequence>
<evidence type="ECO:0000256" key="1">
    <source>
        <dbReference type="ARBA" id="ARBA00005272"/>
    </source>
</evidence>
<dbReference type="EC" id="1.6.5.9" evidence="2"/>
<feature type="transmembrane region" description="Helical" evidence="8">
    <location>
        <begin position="539"/>
        <end position="564"/>
    </location>
</feature>
<feature type="transmembrane region" description="Helical" evidence="8">
    <location>
        <begin position="570"/>
        <end position="588"/>
    </location>
</feature>
<reference evidence="11" key="1">
    <citation type="journal article" date="2019" name="Int. J. Syst. Evol. Microbiol.">
        <title>The Global Catalogue of Microorganisms (GCM) 10K type strain sequencing project: providing services to taxonomists for standard genome sequencing and annotation.</title>
        <authorList>
            <consortium name="The Broad Institute Genomics Platform"/>
            <consortium name="The Broad Institute Genome Sequencing Center for Infectious Disease"/>
            <person name="Wu L."/>
            <person name="Ma J."/>
        </authorList>
    </citation>
    <scope>NUCLEOTIDE SEQUENCE [LARGE SCALE GENOMIC DNA]</scope>
    <source>
        <strain evidence="11">KCTC 42143</strain>
    </source>
</reference>
<keyword evidence="8" id="KW-0812">Transmembrane</keyword>
<keyword evidence="8" id="KW-1133">Transmembrane helix</keyword>
<protein>
    <recommendedName>
        <fullName evidence="2">NADH:ubiquinone reductase (non-electrogenic)</fullName>
        <ecNumber evidence="2">1.6.5.9</ecNumber>
    </recommendedName>
</protein>
<evidence type="ECO:0000256" key="5">
    <source>
        <dbReference type="ARBA" id="ARBA00023002"/>
    </source>
</evidence>
<dbReference type="InterPro" id="IPR036188">
    <property type="entry name" value="FAD/NAD-bd_sf"/>
</dbReference>